<dbReference type="eggNOG" id="ENOG50308Z9">
    <property type="taxonomic scope" value="Bacteria"/>
</dbReference>
<evidence type="ECO:0000256" key="2">
    <source>
        <dbReference type="SAM" id="SignalP"/>
    </source>
</evidence>
<gene>
    <name evidence="3" type="ORF">LA76x_3813</name>
</gene>
<keyword evidence="2" id="KW-0732">Signal</keyword>
<evidence type="ECO:0008006" key="5">
    <source>
        <dbReference type="Google" id="ProtNLM"/>
    </source>
</evidence>
<keyword evidence="4" id="KW-1185">Reference proteome</keyword>
<name>A0A0S2FEI4_LYSAN</name>
<evidence type="ECO:0000313" key="4">
    <source>
        <dbReference type="Proteomes" id="UP000060787"/>
    </source>
</evidence>
<dbReference type="KEGG" id="lab:LA76x_3813"/>
<feature type="region of interest" description="Disordered" evidence="1">
    <location>
        <begin position="52"/>
        <end position="100"/>
    </location>
</feature>
<accession>A0A0S2FEI4</accession>
<dbReference type="PATRIC" id="fig|84531.8.peg.3829"/>
<evidence type="ECO:0000313" key="3">
    <source>
        <dbReference type="EMBL" id="ALN81935.1"/>
    </source>
</evidence>
<feature type="compositionally biased region" description="Basic and acidic residues" evidence="1">
    <location>
        <begin position="52"/>
        <end position="63"/>
    </location>
</feature>
<feature type="chain" id="PRO_5006596932" description="Secreted protein" evidence="2">
    <location>
        <begin position="20"/>
        <end position="112"/>
    </location>
</feature>
<dbReference type="AlphaFoldDB" id="A0A0S2FEI4"/>
<proteinExistence type="predicted"/>
<protein>
    <recommendedName>
        <fullName evidence="5">Secreted protein</fullName>
    </recommendedName>
</protein>
<organism evidence="3 4">
    <name type="scientific">Lysobacter antibioticus</name>
    <dbReference type="NCBI Taxonomy" id="84531"/>
    <lineage>
        <taxon>Bacteria</taxon>
        <taxon>Pseudomonadati</taxon>
        <taxon>Pseudomonadota</taxon>
        <taxon>Gammaproteobacteria</taxon>
        <taxon>Lysobacterales</taxon>
        <taxon>Lysobacteraceae</taxon>
        <taxon>Lysobacter</taxon>
    </lineage>
</organism>
<reference evidence="3 4" key="1">
    <citation type="journal article" date="2015" name="BMC Genomics">
        <title>Comparative genomics and metabolic profiling of the genus Lysobacter.</title>
        <authorList>
            <person name="de Bruijn I."/>
            <person name="Cheng X."/>
            <person name="de Jager V."/>
            <person name="Exposito R.G."/>
            <person name="Watrous J."/>
            <person name="Patel N."/>
            <person name="Postma J."/>
            <person name="Dorrestein P.C."/>
            <person name="Kobayashi D."/>
            <person name="Raaijmakers J.M."/>
        </authorList>
    </citation>
    <scope>NUCLEOTIDE SEQUENCE [LARGE SCALE GENOMIC DNA]</scope>
    <source>
        <strain evidence="3 4">76</strain>
    </source>
</reference>
<feature type="compositionally biased region" description="Basic and acidic residues" evidence="1">
    <location>
        <begin position="87"/>
        <end position="100"/>
    </location>
</feature>
<dbReference type="Proteomes" id="UP000060787">
    <property type="component" value="Chromosome"/>
</dbReference>
<dbReference type="RefSeq" id="WP_057918835.1">
    <property type="nucleotide sequence ID" value="NZ_CP011129.1"/>
</dbReference>
<evidence type="ECO:0000256" key="1">
    <source>
        <dbReference type="SAM" id="MobiDB-lite"/>
    </source>
</evidence>
<sequence>MKRLMFAALLSAFAFAATAQTTAAQVDAQVEAKASVPAVVEVDAQADTRLAAKTEQRKHDPNCLRHTGSRLQPRGKDGCISGAGRSYSRDDLDRTGEVDVGEALRKLDPRLY</sequence>
<dbReference type="EMBL" id="CP011129">
    <property type="protein sequence ID" value="ALN81935.1"/>
    <property type="molecule type" value="Genomic_DNA"/>
</dbReference>
<feature type="signal peptide" evidence="2">
    <location>
        <begin position="1"/>
        <end position="19"/>
    </location>
</feature>